<protein>
    <submittedName>
        <fullName evidence="1">Uncharacterized protein</fullName>
    </submittedName>
</protein>
<reference evidence="1" key="1">
    <citation type="submission" date="2014-12" db="EMBL/GenBank/DDBJ databases">
        <title>Insight into the proteome of Arion vulgaris.</title>
        <authorList>
            <person name="Aradska J."/>
            <person name="Bulat T."/>
            <person name="Smidak R."/>
            <person name="Sarate P."/>
            <person name="Gangsoo J."/>
            <person name="Sialana F."/>
            <person name="Bilban M."/>
            <person name="Lubec G."/>
        </authorList>
    </citation>
    <scope>NUCLEOTIDE SEQUENCE</scope>
    <source>
        <tissue evidence="1">Skin</tissue>
    </source>
</reference>
<dbReference type="AlphaFoldDB" id="A0A0B6ZTP3"/>
<evidence type="ECO:0000313" key="1">
    <source>
        <dbReference type="EMBL" id="CEK71125.1"/>
    </source>
</evidence>
<dbReference type="EMBL" id="HACG01024260">
    <property type="protein sequence ID" value="CEK71125.1"/>
    <property type="molecule type" value="Transcribed_RNA"/>
</dbReference>
<accession>A0A0B6ZTP3</accession>
<organism evidence="1">
    <name type="scientific">Arion vulgaris</name>
    <dbReference type="NCBI Taxonomy" id="1028688"/>
    <lineage>
        <taxon>Eukaryota</taxon>
        <taxon>Metazoa</taxon>
        <taxon>Spiralia</taxon>
        <taxon>Lophotrochozoa</taxon>
        <taxon>Mollusca</taxon>
        <taxon>Gastropoda</taxon>
        <taxon>Heterobranchia</taxon>
        <taxon>Euthyneura</taxon>
        <taxon>Panpulmonata</taxon>
        <taxon>Eupulmonata</taxon>
        <taxon>Stylommatophora</taxon>
        <taxon>Helicina</taxon>
        <taxon>Arionoidea</taxon>
        <taxon>Arionidae</taxon>
        <taxon>Arion</taxon>
    </lineage>
</organism>
<name>A0A0B6ZTP3_9EUPU</name>
<sequence length="289" mass="31881">LNRLALTGATGDTAKTEYKEKTCQKLSSQKSDFNMHASPKISERITNSVFVEDIGTETPTVSYEHHNLLHQSNSSSSNVTHLRNDKQFKTMMSGFKSPSLASSDTPSFTTSGRGSTLSLSSVGIMTASQHSDGLGSSIEGGELYASQSDSHSLSSETRVNTSISVHKSRMKRLRRDFFQSFYNTSVKKENETEQSKELYPVGNRNICFEHNLSGSETNRDSISESENYAESMPCYNRNINPWTAYALVHLQADDMSDSISDIFLDNNANCSITTSLEADNIGIDFSNTV</sequence>
<gene>
    <name evidence="1" type="primary">ORF77030</name>
</gene>
<feature type="non-terminal residue" evidence="1">
    <location>
        <position position="1"/>
    </location>
</feature>
<proteinExistence type="predicted"/>